<reference evidence="2" key="2">
    <citation type="submission" date="2011-04" db="EMBL/GenBank/DDBJ databases">
        <title>The complete genome of chromosome of Treponema succinifaciens DSM 2489.</title>
        <authorList>
            <person name="Lucas S."/>
            <person name="Copeland A."/>
            <person name="Lapidus A."/>
            <person name="Bruce D."/>
            <person name="Goodwin L."/>
            <person name="Pitluck S."/>
            <person name="Peters L."/>
            <person name="Kyrpides N."/>
            <person name="Mavromatis K."/>
            <person name="Ivanova N."/>
            <person name="Ovchinnikova G."/>
            <person name="Teshima H."/>
            <person name="Detter J.C."/>
            <person name="Tapia R."/>
            <person name="Han C."/>
            <person name="Land M."/>
            <person name="Hauser L."/>
            <person name="Markowitz V."/>
            <person name="Cheng J.-F."/>
            <person name="Hugenholtz P."/>
            <person name="Woyke T."/>
            <person name="Wu D."/>
            <person name="Gronow S."/>
            <person name="Wellnitz S."/>
            <person name="Brambilla E."/>
            <person name="Klenk H.-P."/>
            <person name="Eisen J.A."/>
        </authorList>
    </citation>
    <scope>NUCLEOTIDE SEQUENCE [LARGE SCALE GENOMIC DNA]</scope>
    <source>
        <strain evidence="2">ATCC 33096 / DSM 2489 / 6091</strain>
    </source>
</reference>
<proteinExistence type="predicted"/>
<evidence type="ECO:0000313" key="1">
    <source>
        <dbReference type="EMBL" id="AEB14660.1"/>
    </source>
</evidence>
<reference evidence="1 2" key="1">
    <citation type="journal article" date="2011" name="Stand. Genomic Sci.">
        <title>Complete genome sequence of Treponema succinifaciens type strain (6091).</title>
        <authorList>
            <person name="Han C."/>
            <person name="Gronow S."/>
            <person name="Teshima H."/>
            <person name="Lapidus A."/>
            <person name="Nolan M."/>
            <person name="Lucas S."/>
            <person name="Hammon N."/>
            <person name="Deshpande S."/>
            <person name="Cheng J.F."/>
            <person name="Zeytun A."/>
            <person name="Tapia R."/>
            <person name="Goodwin L."/>
            <person name="Pitluck S."/>
            <person name="Liolios K."/>
            <person name="Pagani I."/>
            <person name="Ivanova N."/>
            <person name="Mavromatis K."/>
            <person name="Mikhailova N."/>
            <person name="Huntemann M."/>
            <person name="Pati A."/>
            <person name="Chen A."/>
            <person name="Palaniappan K."/>
            <person name="Land M."/>
            <person name="Hauser L."/>
            <person name="Brambilla E.M."/>
            <person name="Rohde M."/>
            <person name="Goker M."/>
            <person name="Woyke T."/>
            <person name="Bristow J."/>
            <person name="Eisen J.A."/>
            <person name="Markowitz V."/>
            <person name="Hugenholtz P."/>
            <person name="Kyrpides N.C."/>
            <person name="Klenk H.P."/>
            <person name="Detter J.C."/>
        </authorList>
    </citation>
    <scope>NUCLEOTIDE SEQUENCE [LARGE SCALE GENOMIC DNA]</scope>
    <source>
        <strain evidence="2">ATCC 33096 / DSM 2489 / 6091</strain>
    </source>
</reference>
<accession>F2NT69</accession>
<dbReference type="AlphaFoldDB" id="F2NT69"/>
<protein>
    <submittedName>
        <fullName evidence="1">Uncharacterized protein</fullName>
    </submittedName>
</protein>
<dbReference type="Proteomes" id="UP000006852">
    <property type="component" value="Chromosome"/>
</dbReference>
<dbReference type="STRING" id="869209.Tresu_1769"/>
<dbReference type="EMBL" id="CP002631">
    <property type="protein sequence ID" value="AEB14660.1"/>
    <property type="molecule type" value="Genomic_DNA"/>
</dbReference>
<evidence type="ECO:0000313" key="2">
    <source>
        <dbReference type="Proteomes" id="UP000006852"/>
    </source>
</evidence>
<dbReference type="HOGENOM" id="CLU_3367956_0_0_12"/>
<dbReference type="KEGG" id="tsu:Tresu_1769"/>
<organism evidence="1 2">
    <name type="scientific">Treponema succinifaciens (strain ATCC 33096 / DSM 2489 / 6091)</name>
    <dbReference type="NCBI Taxonomy" id="869209"/>
    <lineage>
        <taxon>Bacteria</taxon>
        <taxon>Pseudomonadati</taxon>
        <taxon>Spirochaetota</taxon>
        <taxon>Spirochaetia</taxon>
        <taxon>Spirochaetales</taxon>
        <taxon>Treponemataceae</taxon>
        <taxon>Treponema</taxon>
    </lineage>
</organism>
<keyword evidence="2" id="KW-1185">Reference proteome</keyword>
<name>F2NT69_TRES6</name>
<sequence length="35" mass="4206">MNKEFCKKNKNLIKLTVMKEQKELLNLKALPWIMS</sequence>
<gene>
    <name evidence="1" type="ordered locus">Tresu_1769</name>
</gene>